<evidence type="ECO:0000313" key="1">
    <source>
        <dbReference type="EMBL" id="OTW31482.1"/>
    </source>
</evidence>
<dbReference type="Proteomes" id="UP000195208">
    <property type="component" value="Unassembled WGS sequence"/>
</dbReference>
<reference evidence="1 2" key="1">
    <citation type="submission" date="2017-04" db="EMBL/GenBank/DDBJ databases">
        <title>Staphylococcus agnetis, a potential pathogen in the broiler production.</title>
        <authorList>
            <person name="Poulsen L."/>
        </authorList>
    </citation>
    <scope>NUCLEOTIDE SEQUENCE [LARGE SCALE GENOMIC DNA]</scope>
    <source>
        <strain evidence="1 2">723_310714_2_2_spleen</strain>
    </source>
</reference>
<gene>
    <name evidence="1" type="ORF">B9M88_04680</name>
</gene>
<dbReference type="RefSeq" id="WP_031838452.1">
    <property type="nucleotide sequence ID" value="NZ_NDYM01000011.1"/>
</dbReference>
<proteinExistence type="predicted"/>
<keyword evidence="2" id="KW-1185">Reference proteome</keyword>
<sequence>MLYNKKAQSGVFQSTKLVGNDLKIIDKNKTSSDEYVYILISMKFMFTFEYRTKKAITFESMQNVRISEKVRFSIYGIKSGTKFQLCGEDIMYI</sequence>
<accession>A0ABX3Z6L9</accession>
<comment type="caution">
    <text evidence="1">The sequence shown here is derived from an EMBL/GenBank/DDBJ whole genome shotgun (WGS) entry which is preliminary data.</text>
</comment>
<organism evidence="1 2">
    <name type="scientific">Staphylococcus agnetis</name>
    <dbReference type="NCBI Taxonomy" id="985762"/>
    <lineage>
        <taxon>Bacteria</taxon>
        <taxon>Bacillati</taxon>
        <taxon>Bacillota</taxon>
        <taxon>Bacilli</taxon>
        <taxon>Bacillales</taxon>
        <taxon>Staphylococcaceae</taxon>
        <taxon>Staphylococcus</taxon>
    </lineage>
</organism>
<name>A0ABX3Z6L9_9STAP</name>
<evidence type="ECO:0000313" key="2">
    <source>
        <dbReference type="Proteomes" id="UP000195208"/>
    </source>
</evidence>
<dbReference type="EMBL" id="NEFX01000009">
    <property type="protein sequence ID" value="OTW31482.1"/>
    <property type="molecule type" value="Genomic_DNA"/>
</dbReference>
<protein>
    <submittedName>
        <fullName evidence="1">Uncharacterized protein</fullName>
    </submittedName>
</protein>